<dbReference type="RefSeq" id="WP_088271422.1">
    <property type="nucleotide sequence ID" value="NZ_BMKI01000001.1"/>
</dbReference>
<reference evidence="2" key="1">
    <citation type="journal article" date="2019" name="Int. J. Syst. Evol. Microbiol.">
        <title>The Global Catalogue of Microorganisms (GCM) 10K type strain sequencing project: providing services to taxonomists for standard genome sequencing and annotation.</title>
        <authorList>
            <consortium name="The Broad Institute Genomics Platform"/>
            <consortium name="The Broad Institute Genome Sequencing Center for Infectious Disease"/>
            <person name="Wu L."/>
            <person name="Ma J."/>
        </authorList>
    </citation>
    <scope>NUCLEOTIDE SEQUENCE [LARGE SCALE GENOMIC DNA]</scope>
    <source>
        <strain evidence="2">CGMCC 1.15942</strain>
    </source>
</reference>
<evidence type="ECO:0000313" key="1">
    <source>
        <dbReference type="EMBL" id="GGC75002.1"/>
    </source>
</evidence>
<accession>A0ABQ1NEY5</accession>
<proteinExistence type="predicted"/>
<dbReference type="EMBL" id="BMKI01000001">
    <property type="protein sequence ID" value="GGC75002.1"/>
    <property type="molecule type" value="Genomic_DNA"/>
</dbReference>
<comment type="caution">
    <text evidence="1">The sequence shown here is derived from an EMBL/GenBank/DDBJ whole genome shotgun (WGS) entry which is preliminary data.</text>
</comment>
<keyword evidence="2" id="KW-1185">Reference proteome</keyword>
<organism evidence="1 2">
    <name type="scientific">Enterococcus wangshanyuanii</name>
    <dbReference type="NCBI Taxonomy" id="2005703"/>
    <lineage>
        <taxon>Bacteria</taxon>
        <taxon>Bacillati</taxon>
        <taxon>Bacillota</taxon>
        <taxon>Bacilli</taxon>
        <taxon>Lactobacillales</taxon>
        <taxon>Enterococcaceae</taxon>
        <taxon>Enterococcus</taxon>
    </lineage>
</organism>
<evidence type="ECO:0000313" key="2">
    <source>
        <dbReference type="Proteomes" id="UP000630615"/>
    </source>
</evidence>
<dbReference type="Proteomes" id="UP000630615">
    <property type="component" value="Unassembled WGS sequence"/>
</dbReference>
<gene>
    <name evidence="1" type="ORF">GCM10011573_00670</name>
</gene>
<evidence type="ECO:0008006" key="3">
    <source>
        <dbReference type="Google" id="ProtNLM"/>
    </source>
</evidence>
<protein>
    <recommendedName>
        <fullName evidence="3">Phage protein</fullName>
    </recommendedName>
</protein>
<name>A0ABQ1NEY5_9ENTE</name>
<sequence length="85" mass="10259">MTLYEYEVRMLACQLKRLDQEFNAHMQAWTSRQIKATKGKKQEPYYKDFKKFFDYEKKEKEILGMSLIDEKIDDTAVDLLRKANN</sequence>